<protein>
    <submittedName>
        <fullName evidence="3">Alpha/beta hydrolase</fullName>
    </submittedName>
</protein>
<reference evidence="3 4" key="1">
    <citation type="submission" date="2019-06" db="EMBL/GenBank/DDBJ databases">
        <title>Genomic insights into carbon and energy metabolism of Deferribacter autotrophicus revealed new metabolic traits in the phylum Deferribacteres.</title>
        <authorList>
            <person name="Slobodkin A.I."/>
            <person name="Slobodkina G.B."/>
            <person name="Allioux M."/>
            <person name="Alain K."/>
            <person name="Jebbar M."/>
            <person name="Shadrin V."/>
            <person name="Kublanov I.V."/>
            <person name="Toshchakov S.V."/>
            <person name="Bonch-Osmolovskaya E.A."/>
        </authorList>
    </citation>
    <scope>NUCLEOTIDE SEQUENCE [LARGE SCALE GENOMIC DNA]</scope>
    <source>
        <strain evidence="3 4">SL50</strain>
    </source>
</reference>
<keyword evidence="4" id="KW-1185">Reference proteome</keyword>
<dbReference type="AlphaFoldDB" id="A0A5A8F2W2"/>
<evidence type="ECO:0000313" key="3">
    <source>
        <dbReference type="EMBL" id="KAA0257235.1"/>
    </source>
</evidence>
<dbReference type="RefSeq" id="WP_149267376.1">
    <property type="nucleotide sequence ID" value="NZ_VFJB01000009.1"/>
</dbReference>
<proteinExistence type="inferred from homology"/>
<gene>
    <name evidence="3" type="ORF">FHQ18_11770</name>
</gene>
<name>A0A5A8F2W2_9BACT</name>
<dbReference type="Proteomes" id="UP000322876">
    <property type="component" value="Unassembled WGS sequence"/>
</dbReference>
<dbReference type="CDD" id="cd01651">
    <property type="entry name" value="RT_G2_intron"/>
    <property type="match status" value="1"/>
</dbReference>
<feature type="domain" description="Reverse transcriptase" evidence="2">
    <location>
        <begin position="1"/>
        <end position="272"/>
    </location>
</feature>
<dbReference type="SUPFAM" id="SSF56672">
    <property type="entry name" value="DNA/RNA polymerases"/>
    <property type="match status" value="1"/>
</dbReference>
<dbReference type="InterPro" id="IPR000477">
    <property type="entry name" value="RT_dom"/>
</dbReference>
<dbReference type="PANTHER" id="PTHR34047">
    <property type="entry name" value="NUCLEAR INTRON MATURASE 1, MITOCHONDRIAL-RELATED"/>
    <property type="match status" value="1"/>
</dbReference>
<dbReference type="PANTHER" id="PTHR34047:SF8">
    <property type="entry name" value="PROTEIN YKFC"/>
    <property type="match status" value="1"/>
</dbReference>
<comment type="similarity">
    <text evidence="1">Belongs to the bacterial reverse transcriptase family.</text>
</comment>
<sequence length="339" mass="40145">MPKSVNGLWEEIVSFENLFAAYKEARRGKRYRNEVLQFGYNLEENLINIQNHLIWKSWTPGKHRTFYVHDPKKRLISAPPFEDRVVHHAIVRVIEPLFEKKFIYDSYACRKDKGIHAATLRLQSFLRIAKRNWPKVYVLKADISSYFPSVNHQILLDILKRTIRDENVLWLCEKVISDFGYDEQGIPVGALTSQLFANVYLDQLDHYLKDGFGVKFYVRYMDDFVILGSAKKCLWGLLDKIKDFLLRLKLRLNPKTNVFPVHRGVDFAGYRTWATHILPRKRNVKKFRKKMKWIQKAYASGKIDLDYIRPRVMSFLGYMKHCNSLATTKMLLNEIVFYR</sequence>
<accession>A0A5A8F2W2</accession>
<comment type="caution">
    <text evidence="3">The sequence shown here is derived from an EMBL/GenBank/DDBJ whole genome shotgun (WGS) entry which is preliminary data.</text>
</comment>
<evidence type="ECO:0000256" key="1">
    <source>
        <dbReference type="ARBA" id="ARBA00034120"/>
    </source>
</evidence>
<dbReference type="OrthoDB" id="9793236at2"/>
<dbReference type="InterPro" id="IPR043502">
    <property type="entry name" value="DNA/RNA_pol_sf"/>
</dbReference>
<dbReference type="EMBL" id="VFJB01000009">
    <property type="protein sequence ID" value="KAA0257235.1"/>
    <property type="molecule type" value="Genomic_DNA"/>
</dbReference>
<evidence type="ECO:0000313" key="4">
    <source>
        <dbReference type="Proteomes" id="UP000322876"/>
    </source>
</evidence>
<keyword evidence="3" id="KW-0378">Hydrolase</keyword>
<dbReference type="Pfam" id="PF00078">
    <property type="entry name" value="RVT_1"/>
    <property type="match status" value="1"/>
</dbReference>
<dbReference type="InterPro" id="IPR051083">
    <property type="entry name" value="GrpII_Intron_Splice-Mob/Def"/>
</dbReference>
<evidence type="ECO:0000259" key="2">
    <source>
        <dbReference type="PROSITE" id="PS50878"/>
    </source>
</evidence>
<dbReference type="PROSITE" id="PS50878">
    <property type="entry name" value="RT_POL"/>
    <property type="match status" value="1"/>
</dbReference>
<organism evidence="3 4">
    <name type="scientific">Deferribacter autotrophicus</name>
    <dbReference type="NCBI Taxonomy" id="500465"/>
    <lineage>
        <taxon>Bacteria</taxon>
        <taxon>Pseudomonadati</taxon>
        <taxon>Deferribacterota</taxon>
        <taxon>Deferribacteres</taxon>
        <taxon>Deferribacterales</taxon>
        <taxon>Deferribacteraceae</taxon>
        <taxon>Deferribacter</taxon>
    </lineage>
</organism>
<dbReference type="GO" id="GO:0016787">
    <property type="term" value="F:hydrolase activity"/>
    <property type="evidence" value="ECO:0007669"/>
    <property type="project" value="UniProtKB-KW"/>
</dbReference>